<dbReference type="Proteomes" id="UP001177670">
    <property type="component" value="Unassembled WGS sequence"/>
</dbReference>
<accession>A0AA40KWA3</accession>
<organism evidence="2 3">
    <name type="scientific">Melipona bicolor</name>
    <dbReference type="NCBI Taxonomy" id="60889"/>
    <lineage>
        <taxon>Eukaryota</taxon>
        <taxon>Metazoa</taxon>
        <taxon>Ecdysozoa</taxon>
        <taxon>Arthropoda</taxon>
        <taxon>Hexapoda</taxon>
        <taxon>Insecta</taxon>
        <taxon>Pterygota</taxon>
        <taxon>Neoptera</taxon>
        <taxon>Endopterygota</taxon>
        <taxon>Hymenoptera</taxon>
        <taxon>Apocrita</taxon>
        <taxon>Aculeata</taxon>
        <taxon>Apoidea</taxon>
        <taxon>Anthophila</taxon>
        <taxon>Apidae</taxon>
        <taxon>Melipona</taxon>
    </lineage>
</organism>
<dbReference type="AlphaFoldDB" id="A0AA40KWA3"/>
<comment type="caution">
    <text evidence="2">The sequence shown here is derived from an EMBL/GenBank/DDBJ whole genome shotgun (WGS) entry which is preliminary data.</text>
</comment>
<evidence type="ECO:0000313" key="3">
    <source>
        <dbReference type="Proteomes" id="UP001177670"/>
    </source>
</evidence>
<evidence type="ECO:0000313" key="2">
    <source>
        <dbReference type="EMBL" id="KAK1134938.1"/>
    </source>
</evidence>
<proteinExistence type="predicted"/>
<evidence type="ECO:0000256" key="1">
    <source>
        <dbReference type="SAM" id="Coils"/>
    </source>
</evidence>
<protein>
    <submittedName>
        <fullName evidence="2">Uncharacterized protein</fullName>
    </submittedName>
</protein>
<name>A0AA40KWA3_9HYME</name>
<keyword evidence="3" id="KW-1185">Reference proteome</keyword>
<dbReference type="EMBL" id="JAHYIQ010000002">
    <property type="protein sequence ID" value="KAK1134938.1"/>
    <property type="molecule type" value="Genomic_DNA"/>
</dbReference>
<sequence length="120" mass="14002">MYTDVIGFLQNQYAGSTSISALDRVISLSMKLKHERRNIDSEVKKAKEYRENAKQQQEVLTNRLQIVESLKDILEQQIGSNSVHDIMQQFSEYSQYTMNVRVFIKLLSQMFFLLIATYSV</sequence>
<reference evidence="2" key="1">
    <citation type="submission" date="2021-10" db="EMBL/GenBank/DDBJ databases">
        <title>Melipona bicolor Genome sequencing and assembly.</title>
        <authorList>
            <person name="Araujo N.S."/>
            <person name="Arias M.C."/>
        </authorList>
    </citation>
    <scope>NUCLEOTIDE SEQUENCE</scope>
    <source>
        <strain evidence="2">USP_2M_L1-L4_2017</strain>
        <tissue evidence="2">Whole body</tissue>
    </source>
</reference>
<gene>
    <name evidence="2" type="ORF">K0M31_007704</name>
</gene>
<feature type="coiled-coil region" evidence="1">
    <location>
        <begin position="32"/>
        <end position="70"/>
    </location>
</feature>
<keyword evidence="1" id="KW-0175">Coiled coil</keyword>